<sequence>MRNVSVLLFPASPVECCVVTSGQFASHLVCSWPSDVITSSSSSPANSSPSSTTTPPSRARSLFVVACPPRNKLTGPRLLPFPFATELVQHQGSFTLPTPHGADTVNKYNNYCRHQHEPYDEHHFVFWTHFLHHKLVFECLPAP</sequence>
<name>A0A9E7H693_9LILI</name>
<proteinExistence type="predicted"/>
<dbReference type="AlphaFoldDB" id="A0A9E7H693"/>
<dbReference type="Proteomes" id="UP001055439">
    <property type="component" value="Chromosome 8"/>
</dbReference>
<organism evidence="1 2">
    <name type="scientific">Musa troglodytarum</name>
    <name type="common">fe'i banana</name>
    <dbReference type="NCBI Taxonomy" id="320322"/>
    <lineage>
        <taxon>Eukaryota</taxon>
        <taxon>Viridiplantae</taxon>
        <taxon>Streptophyta</taxon>
        <taxon>Embryophyta</taxon>
        <taxon>Tracheophyta</taxon>
        <taxon>Spermatophyta</taxon>
        <taxon>Magnoliopsida</taxon>
        <taxon>Liliopsida</taxon>
        <taxon>Zingiberales</taxon>
        <taxon>Musaceae</taxon>
        <taxon>Musa</taxon>
    </lineage>
</organism>
<evidence type="ECO:0000313" key="2">
    <source>
        <dbReference type="Proteomes" id="UP001055439"/>
    </source>
</evidence>
<gene>
    <name evidence="1" type="ORF">MUK42_19655</name>
</gene>
<protein>
    <submittedName>
        <fullName evidence="1">Uncharacterized protein</fullName>
    </submittedName>
</protein>
<evidence type="ECO:0000313" key="1">
    <source>
        <dbReference type="EMBL" id="URE25513.1"/>
    </source>
</evidence>
<dbReference type="EMBL" id="CP097510">
    <property type="protein sequence ID" value="URE25513.1"/>
    <property type="molecule type" value="Genomic_DNA"/>
</dbReference>
<accession>A0A9E7H693</accession>
<keyword evidence="2" id="KW-1185">Reference proteome</keyword>
<reference evidence="1" key="1">
    <citation type="submission" date="2022-05" db="EMBL/GenBank/DDBJ databases">
        <title>The Musa troglodytarum L. genome provides insights into the mechanism of non-climacteric behaviour and enrichment of carotenoids.</title>
        <authorList>
            <person name="Wang J."/>
        </authorList>
    </citation>
    <scope>NUCLEOTIDE SEQUENCE</scope>
    <source>
        <tissue evidence="1">Leaf</tissue>
    </source>
</reference>